<proteinExistence type="predicted"/>
<feature type="region of interest" description="Disordered" evidence="3">
    <location>
        <begin position="413"/>
        <end position="504"/>
    </location>
</feature>
<feature type="compositionally biased region" description="Low complexity" evidence="3">
    <location>
        <begin position="52"/>
        <end position="63"/>
    </location>
</feature>
<dbReference type="Proteomes" id="UP000249757">
    <property type="component" value="Unassembled WGS sequence"/>
</dbReference>
<dbReference type="Pfam" id="PF00018">
    <property type="entry name" value="SH3_1"/>
    <property type="match status" value="1"/>
</dbReference>
<comment type="caution">
    <text evidence="5">The sequence shown here is derived from an EMBL/GenBank/DDBJ whole genome shotgun (WGS) entry which is preliminary data.</text>
</comment>
<dbReference type="SMART" id="SM00326">
    <property type="entry name" value="SH3"/>
    <property type="match status" value="1"/>
</dbReference>
<evidence type="ECO:0000313" key="7">
    <source>
        <dbReference type="Proteomes" id="UP000245464"/>
    </source>
</evidence>
<feature type="compositionally biased region" description="Basic and acidic residues" evidence="3">
    <location>
        <begin position="454"/>
        <end position="463"/>
    </location>
</feature>
<feature type="region of interest" description="Disordered" evidence="3">
    <location>
        <begin position="1"/>
        <end position="66"/>
    </location>
</feature>
<feature type="compositionally biased region" description="Polar residues" evidence="3">
    <location>
        <begin position="434"/>
        <end position="453"/>
    </location>
</feature>
<dbReference type="OrthoDB" id="19092at2759"/>
<evidence type="ECO:0000259" key="4">
    <source>
        <dbReference type="PROSITE" id="PS50002"/>
    </source>
</evidence>
<evidence type="ECO:0000256" key="2">
    <source>
        <dbReference type="PROSITE-ProRule" id="PRU00192"/>
    </source>
</evidence>
<dbReference type="Proteomes" id="UP000245464">
    <property type="component" value="Chromosome 3"/>
</dbReference>
<evidence type="ECO:0000313" key="6">
    <source>
        <dbReference type="EMBL" id="KAI1516418.1"/>
    </source>
</evidence>
<reference evidence="6" key="2">
    <citation type="submission" date="2021-05" db="EMBL/GenBank/DDBJ databases">
        <authorList>
            <person name="Moolhuijzen P.M."/>
            <person name="Moffat C.S."/>
        </authorList>
    </citation>
    <scope>NUCLEOTIDE SEQUENCE</scope>
    <source>
        <strain evidence="6">86-124</strain>
    </source>
</reference>
<feature type="compositionally biased region" description="Basic residues" evidence="3">
    <location>
        <begin position="199"/>
        <end position="208"/>
    </location>
</feature>
<dbReference type="EMBL" id="NRDI02000005">
    <property type="protein sequence ID" value="KAI1516418.1"/>
    <property type="molecule type" value="Genomic_DNA"/>
</dbReference>
<dbReference type="Gene3D" id="2.30.30.40">
    <property type="entry name" value="SH3 Domains"/>
    <property type="match status" value="1"/>
</dbReference>
<reference evidence="6" key="3">
    <citation type="journal article" date="2022" name="bioRxiv">
        <title>A global pangenome for the wheat fungal pathogen Pyrenophora tritici-repentis and prediction of effector protein structural homology.</title>
        <authorList>
            <person name="Moolhuijzen P."/>
            <person name="See P.T."/>
            <person name="Shi G."/>
            <person name="Powell H.R."/>
            <person name="Cockram J."/>
            <person name="Jorgensen L.N."/>
            <person name="Benslimane H."/>
            <person name="Strelkov S.E."/>
            <person name="Turner J."/>
            <person name="Liu Z."/>
            <person name="Moffat C.S."/>
        </authorList>
    </citation>
    <scope>NUCLEOTIDE SEQUENCE</scope>
    <source>
        <strain evidence="6">86-124</strain>
    </source>
</reference>
<evidence type="ECO:0000313" key="8">
    <source>
        <dbReference type="Proteomes" id="UP000249757"/>
    </source>
</evidence>
<evidence type="ECO:0000256" key="3">
    <source>
        <dbReference type="SAM" id="MobiDB-lite"/>
    </source>
</evidence>
<organism evidence="5 7">
    <name type="scientific">Pyrenophora tritici-repentis</name>
    <dbReference type="NCBI Taxonomy" id="45151"/>
    <lineage>
        <taxon>Eukaryota</taxon>
        <taxon>Fungi</taxon>
        <taxon>Dikarya</taxon>
        <taxon>Ascomycota</taxon>
        <taxon>Pezizomycotina</taxon>
        <taxon>Dothideomycetes</taxon>
        <taxon>Pleosporomycetidae</taxon>
        <taxon>Pleosporales</taxon>
        <taxon>Pleosporineae</taxon>
        <taxon>Pleosporaceae</taxon>
        <taxon>Pyrenophora</taxon>
    </lineage>
</organism>
<feature type="region of interest" description="Disordered" evidence="3">
    <location>
        <begin position="129"/>
        <end position="312"/>
    </location>
</feature>
<accession>A0A2W1HXR9</accession>
<dbReference type="InterPro" id="IPR001452">
    <property type="entry name" value="SH3_domain"/>
</dbReference>
<reference evidence="8" key="4">
    <citation type="journal article" date="2022" name="Microb. Genom.">
        <title>A global pangenome for the wheat fungal pathogen Pyrenophora tritici-repentis and prediction of effector protein structural homology.</title>
        <authorList>
            <person name="Moolhuijzen P.M."/>
            <person name="See P.T."/>
            <person name="Shi G."/>
            <person name="Powell H.R."/>
            <person name="Cockram J."/>
            <person name="Jorgensen L.N."/>
            <person name="Benslimane H."/>
            <person name="Strelkov S.E."/>
            <person name="Turner J."/>
            <person name="Liu Z."/>
            <person name="Moffat C.S."/>
        </authorList>
    </citation>
    <scope>NUCLEOTIDE SEQUENCE [LARGE SCALE GENOMIC DNA]</scope>
</reference>
<protein>
    <submittedName>
        <fullName evidence="5">SH3 domain containing protein</fullName>
    </submittedName>
</protein>
<gene>
    <name evidence="6" type="ORF">Ptr86124_004955</name>
    <name evidence="5" type="ORF">PtrM4_081480</name>
</gene>
<name>A0A2W1HXR9_9PLEO</name>
<sequence length="504" mass="55376">MTDTLPARETAADSQRLRDITEGQIQDHNMAADVLSPRSDPGSAAQAGPNRTSLPPLVTSPPSKARLERASSYINKRLSTFSNTSNTHQSVRSRPQSTAFPVFHSSLPYSLVRDFAYDPLHPLFYGPLPEQPSDLSTPASEHSRRLSDPPPVAWRSDRGGWSAGSWDENGEQLPQTSYDGGPPYSEDDDISSPVVTSHHGIRHKKHKSNIVNFDHTRGRKGYPEEPRRGSVAPMNGESSHFLGDDAVNGPGSEYITYPPDSSRLGVPEGASRRDSHFATTLPQRAYEDADADLEGPPYDSDDDLSEPEDYIHDDNRFSRDYQFTIASPDEEMHGKAVALFDFARENDNELPLVEGQVILVSYRHGQGWLVAQDPKTGESGLVPEEYVRLLRDIEGGLNGLVGAIQSQPVLQPPEVHNGPESLLSPISAGPEARTPTQADHPQNYTPVISTFSTSHKDLEKYPTDRLGTPTTTEGGPFSRNRESVPMAMEGVETTPEHPSHDRKP</sequence>
<dbReference type="EMBL" id="NQIK02000003">
    <property type="protein sequence ID" value="KAF7573243.1"/>
    <property type="molecule type" value="Genomic_DNA"/>
</dbReference>
<feature type="compositionally biased region" description="Acidic residues" evidence="3">
    <location>
        <begin position="288"/>
        <end position="308"/>
    </location>
</feature>
<reference evidence="5" key="1">
    <citation type="journal article" date="2018" name="BMC Genomics">
        <title>Comparative genomics of the wheat fungal pathogen Pyrenophora tritici-repentis reveals chromosomal variations and genome plasticity.</title>
        <authorList>
            <person name="Moolhuijzen P."/>
            <person name="See P.T."/>
            <person name="Hane J.K."/>
            <person name="Shi G."/>
            <person name="Liu Z."/>
            <person name="Oliver R.P."/>
            <person name="Moffat C.S."/>
        </authorList>
    </citation>
    <scope>NUCLEOTIDE SEQUENCE [LARGE SCALE GENOMIC DNA]</scope>
    <source>
        <strain evidence="5">M4</strain>
    </source>
</reference>
<evidence type="ECO:0000256" key="1">
    <source>
        <dbReference type="ARBA" id="ARBA00022443"/>
    </source>
</evidence>
<dbReference type="OMA" id="RGYYMGT"/>
<feature type="compositionally biased region" description="Basic and acidic residues" evidence="3">
    <location>
        <begin position="494"/>
        <end position="504"/>
    </location>
</feature>
<feature type="domain" description="SH3" evidence="4">
    <location>
        <begin position="331"/>
        <end position="392"/>
    </location>
</feature>
<dbReference type="PROSITE" id="PS50002">
    <property type="entry name" value="SH3"/>
    <property type="match status" value="1"/>
</dbReference>
<evidence type="ECO:0000313" key="5">
    <source>
        <dbReference type="EMBL" id="KAF7573243.1"/>
    </source>
</evidence>
<dbReference type="SUPFAM" id="SSF50044">
    <property type="entry name" value="SH3-domain"/>
    <property type="match status" value="1"/>
</dbReference>
<keyword evidence="1 2" id="KW-0728">SH3 domain</keyword>
<dbReference type="InterPro" id="IPR036028">
    <property type="entry name" value="SH3-like_dom_sf"/>
</dbReference>
<keyword evidence="8" id="KW-1185">Reference proteome</keyword>
<dbReference type="AlphaFoldDB" id="A0A2W1HXR9"/>